<organism evidence="1 2">
    <name type="scientific">Streptomyces lacrimifluminis</name>
    <dbReference type="NCBI Taxonomy" id="1500077"/>
    <lineage>
        <taxon>Bacteria</taxon>
        <taxon>Bacillati</taxon>
        <taxon>Actinomycetota</taxon>
        <taxon>Actinomycetes</taxon>
        <taxon>Kitasatosporales</taxon>
        <taxon>Streptomycetaceae</taxon>
        <taxon>Streptomyces</taxon>
    </lineage>
</organism>
<dbReference type="Proteomes" id="UP000625682">
    <property type="component" value="Unassembled WGS sequence"/>
</dbReference>
<comment type="caution">
    <text evidence="1">The sequence shown here is derived from an EMBL/GenBank/DDBJ whole genome shotgun (WGS) entry which is preliminary data.</text>
</comment>
<evidence type="ECO:0000313" key="2">
    <source>
        <dbReference type="Proteomes" id="UP000625682"/>
    </source>
</evidence>
<accession>A0A917PDS0</accession>
<evidence type="ECO:0000313" key="1">
    <source>
        <dbReference type="EMBL" id="GGJ71799.1"/>
    </source>
</evidence>
<proteinExistence type="predicted"/>
<keyword evidence="2" id="KW-1185">Reference proteome</keyword>
<dbReference type="AlphaFoldDB" id="A0A917PDS0"/>
<dbReference type="EMBL" id="BMMU01000074">
    <property type="protein sequence ID" value="GGJ71799.1"/>
    <property type="molecule type" value="Genomic_DNA"/>
</dbReference>
<gene>
    <name evidence="1" type="ORF">GCM10012282_80870</name>
</gene>
<name>A0A917PDS0_9ACTN</name>
<protein>
    <submittedName>
        <fullName evidence="1">Uncharacterized protein</fullName>
    </submittedName>
</protein>
<reference evidence="1" key="2">
    <citation type="submission" date="2020-09" db="EMBL/GenBank/DDBJ databases">
        <authorList>
            <person name="Sun Q."/>
            <person name="Zhou Y."/>
        </authorList>
    </citation>
    <scope>NUCLEOTIDE SEQUENCE</scope>
    <source>
        <strain evidence="1">CGMCC 4.7272</strain>
    </source>
</reference>
<sequence>MNCGGGFSLWHPNSFAEADGEGHAPGMTAESPRYGIRSLAWTSIQEDCFPQHPDTAPWDGSEATSLNRLRGLVIVQAAETEAVLGLILSRLDPTVRLTDRFRMS</sequence>
<reference evidence="1" key="1">
    <citation type="journal article" date="2014" name="Int. J. Syst. Evol. Microbiol.">
        <title>Complete genome sequence of Corynebacterium casei LMG S-19264T (=DSM 44701T), isolated from a smear-ripened cheese.</title>
        <authorList>
            <consortium name="US DOE Joint Genome Institute (JGI-PGF)"/>
            <person name="Walter F."/>
            <person name="Albersmeier A."/>
            <person name="Kalinowski J."/>
            <person name="Ruckert C."/>
        </authorList>
    </citation>
    <scope>NUCLEOTIDE SEQUENCE</scope>
    <source>
        <strain evidence="1">CGMCC 4.7272</strain>
    </source>
</reference>